<keyword evidence="3 6" id="KW-0634">PQQ</keyword>
<gene>
    <name evidence="9" type="ordered locus">Meso_2605</name>
</gene>
<dbReference type="Pfam" id="PF01011">
    <property type="entry name" value="PQQ"/>
    <property type="match status" value="2"/>
</dbReference>
<dbReference type="InterPro" id="IPR018391">
    <property type="entry name" value="PQQ_b-propeller_rpt"/>
</dbReference>
<evidence type="ECO:0000256" key="1">
    <source>
        <dbReference type="ARBA" id="ARBA00008156"/>
    </source>
</evidence>
<dbReference type="HOGENOM" id="CLU_018478_0_0_5"/>
<dbReference type="InterPro" id="IPR017512">
    <property type="entry name" value="PQQ_MeOH/EtOH_DH"/>
</dbReference>
<comment type="cofactor">
    <cofactor evidence="6">
        <name>pyrroloquinoline quinone</name>
        <dbReference type="ChEBI" id="CHEBI:58442"/>
    </cofactor>
    <text evidence="6">Binds 1 PQQ group per subunit.</text>
</comment>
<dbReference type="CDD" id="cd10277">
    <property type="entry name" value="PQQ_ADH_I"/>
    <property type="match status" value="1"/>
</dbReference>
<feature type="binding site" evidence="6">
    <location>
        <position position="114"/>
    </location>
    <ligand>
        <name>pyrroloquinoline quinone</name>
        <dbReference type="ChEBI" id="CHEBI:58442"/>
    </ligand>
</feature>
<sequence length="563" mass="61574">MIPDYKSVTQEMLTTPADGDWPNYRRTYDGWGYSPLNQITTDNVADMEPVWMISTGAAEGHESPPMVINGIMFVTQATTTSNQVMAIKADTGEILWRYQRALPEDMHSSHPTNRGVGFWGDKIFFTSRDAVLVALDAKSGAEVWTAPIDDYKNGYYANLAPLVIDGKVIVGTSGGERGIRGFVAAFNADDGKEVWRTYTIPAPGEPGSETWPDNEAWKTGAGSTWITGHYDPENKLIYWGVGNGGPWMGDQRPGDNLYVTSVIALDPESGEIKGHFQYHPNDSFDWDEVAAPILVDLPNKDGETVPGLVHAARNGVLWELERKPDGEIGFIKGTPYVKENWIKSMDPETGRVEYAEGTKPGTGILGDFCPSFWGGKDWPPIAYDPETNYVFIPANENLCTKMQGGTVVEYRPGASFTRGTQGDRSDLYLAEGADHIGEVQAWDLSTGEKVWTHEFPNSANWGPLMTTAGGLVFGGGTNDNMFRAFDAKSGDIVWEMKLNSSVIGVPSSFEVDGKQYVSVQAGWGIDAASMQSRLATSYPDKFKPGPTVPTGGVIWVFALPEEN</sequence>
<evidence type="ECO:0000256" key="5">
    <source>
        <dbReference type="PIRSR" id="PIRSR617512-1"/>
    </source>
</evidence>
<accession>Q11F38</accession>
<evidence type="ECO:0000259" key="8">
    <source>
        <dbReference type="Pfam" id="PF01011"/>
    </source>
</evidence>
<comment type="cofactor">
    <cofactor evidence="7">
        <name>Ca(2+)</name>
        <dbReference type="ChEBI" id="CHEBI:29108"/>
    </cofactor>
    <text evidence="7">Binds 1 Ca(2+) ion per subunit.</text>
</comment>
<evidence type="ECO:0000313" key="9">
    <source>
        <dbReference type="EMBL" id="ABG63987.1"/>
    </source>
</evidence>
<feature type="binding site" evidence="7">
    <location>
        <position position="285"/>
    </location>
    <ligand>
        <name>Ca(2+)</name>
        <dbReference type="ChEBI" id="CHEBI:29108"/>
    </ligand>
</feature>
<reference evidence="9" key="1">
    <citation type="submission" date="2006-06" db="EMBL/GenBank/DDBJ databases">
        <title>Complete sequence of chromosome of Chelativorans sp. BNC1.</title>
        <authorList>
            <consortium name="US DOE Joint Genome Institute"/>
            <person name="Copeland A."/>
            <person name="Lucas S."/>
            <person name="Lapidus A."/>
            <person name="Barry K."/>
            <person name="Detter J.C."/>
            <person name="Glavina del Rio T."/>
            <person name="Hammon N."/>
            <person name="Israni S."/>
            <person name="Dalin E."/>
            <person name="Tice H."/>
            <person name="Pitluck S."/>
            <person name="Chertkov O."/>
            <person name="Brettin T."/>
            <person name="Bruce D."/>
            <person name="Han C."/>
            <person name="Tapia R."/>
            <person name="Gilna P."/>
            <person name="Schmutz J."/>
            <person name="Larimer F."/>
            <person name="Land M."/>
            <person name="Hauser L."/>
            <person name="Kyrpides N."/>
            <person name="Mikhailova N."/>
            <person name="Richardson P."/>
        </authorList>
    </citation>
    <scope>NUCLEOTIDE SEQUENCE</scope>
    <source>
        <strain evidence="9">BNC1</strain>
    </source>
</reference>
<dbReference type="eggNOG" id="COG4993">
    <property type="taxonomic scope" value="Bacteria"/>
</dbReference>
<keyword evidence="4" id="KW-0560">Oxidoreductase</keyword>
<dbReference type="Gene3D" id="2.140.10.10">
    <property type="entry name" value="Quinoprotein alcohol dehydrogenase-like superfamily"/>
    <property type="match status" value="1"/>
</dbReference>
<organism evidence="9">
    <name type="scientific">Chelativorans sp. (strain BNC1)</name>
    <dbReference type="NCBI Taxonomy" id="266779"/>
    <lineage>
        <taxon>Bacteria</taxon>
        <taxon>Pseudomonadati</taxon>
        <taxon>Pseudomonadota</taxon>
        <taxon>Alphaproteobacteria</taxon>
        <taxon>Hyphomicrobiales</taxon>
        <taxon>Phyllobacteriaceae</taxon>
        <taxon>Chelativorans</taxon>
    </lineage>
</organism>
<protein>
    <submittedName>
        <fullName evidence="9">Pyrrolo-quinoline quinone</fullName>
    </submittedName>
</protein>
<evidence type="ECO:0000256" key="3">
    <source>
        <dbReference type="ARBA" id="ARBA00022891"/>
    </source>
</evidence>
<dbReference type="GO" id="GO:0016020">
    <property type="term" value="C:membrane"/>
    <property type="evidence" value="ECO:0007669"/>
    <property type="project" value="InterPro"/>
</dbReference>
<dbReference type="PANTHER" id="PTHR32303">
    <property type="entry name" value="QUINOPROTEIN ALCOHOL DEHYDROGENASE (CYTOCHROME C)"/>
    <property type="match status" value="1"/>
</dbReference>
<dbReference type="EMBL" id="CP000390">
    <property type="protein sequence ID" value="ABG63987.1"/>
    <property type="molecule type" value="Genomic_DNA"/>
</dbReference>
<dbReference type="GO" id="GO:0005509">
    <property type="term" value="F:calcium ion binding"/>
    <property type="evidence" value="ECO:0007669"/>
    <property type="project" value="InterPro"/>
</dbReference>
<name>Q11F38_CHESB</name>
<evidence type="ECO:0000256" key="4">
    <source>
        <dbReference type="ARBA" id="ARBA00023002"/>
    </source>
</evidence>
<feature type="binding site" evidence="6">
    <location>
        <position position="62"/>
    </location>
    <ligand>
        <name>pyrroloquinoline quinone</name>
        <dbReference type="ChEBI" id="CHEBI:58442"/>
    </ligand>
</feature>
<dbReference type="GO" id="GO:0016614">
    <property type="term" value="F:oxidoreductase activity, acting on CH-OH group of donors"/>
    <property type="evidence" value="ECO:0007669"/>
    <property type="project" value="InterPro"/>
</dbReference>
<dbReference type="AlphaFoldDB" id="Q11F38"/>
<evidence type="ECO:0000256" key="6">
    <source>
        <dbReference type="PIRSR" id="PIRSR617512-2"/>
    </source>
</evidence>
<dbReference type="NCBIfam" id="TIGR03075">
    <property type="entry name" value="PQQ_enz_alc_DH"/>
    <property type="match status" value="1"/>
</dbReference>
<keyword evidence="2 7" id="KW-0479">Metal-binding</keyword>
<feature type="binding site" evidence="7">
    <location>
        <position position="176"/>
    </location>
    <ligand>
        <name>Ca(2+)</name>
        <dbReference type="ChEBI" id="CHEBI:29108"/>
    </ligand>
</feature>
<feature type="domain" description="Pyrrolo-quinoline quinone repeat" evidence="8">
    <location>
        <begin position="21"/>
        <end position="323"/>
    </location>
</feature>
<dbReference type="PANTHER" id="PTHR32303:SF20">
    <property type="entry name" value="QUINOPROTEIN ETHANOL DEHYDROGENASE"/>
    <property type="match status" value="1"/>
</dbReference>
<dbReference type="KEGG" id="mes:Meso_2605"/>
<dbReference type="STRING" id="266779.Meso_2605"/>
<keyword evidence="7" id="KW-0106">Calcium</keyword>
<feature type="active site" description="Proton acceptor" evidence="5">
    <location>
        <position position="285"/>
    </location>
</feature>
<dbReference type="SUPFAM" id="SSF50998">
    <property type="entry name" value="Quinoprotein alcohol dehydrogenase-like"/>
    <property type="match status" value="1"/>
</dbReference>
<proteinExistence type="inferred from homology"/>
<dbReference type="InterPro" id="IPR034119">
    <property type="entry name" value="ADHI"/>
</dbReference>
<evidence type="ECO:0000256" key="7">
    <source>
        <dbReference type="PIRSR" id="PIRSR617512-3"/>
    </source>
</evidence>
<dbReference type="SMART" id="SM00564">
    <property type="entry name" value="PQQ"/>
    <property type="match status" value="4"/>
</dbReference>
<comment type="similarity">
    <text evidence="1">Belongs to the bacterial PQQ dehydrogenase family.</text>
</comment>
<dbReference type="InterPro" id="IPR011047">
    <property type="entry name" value="Quinoprotein_ADH-like_sf"/>
</dbReference>
<feature type="binding site" evidence="7">
    <location>
        <position position="243"/>
    </location>
    <ligand>
        <name>Ca(2+)</name>
        <dbReference type="ChEBI" id="CHEBI:29108"/>
    </ligand>
</feature>
<evidence type="ECO:0000256" key="2">
    <source>
        <dbReference type="ARBA" id="ARBA00022723"/>
    </source>
</evidence>
<dbReference type="InterPro" id="IPR002372">
    <property type="entry name" value="PQQ_rpt_dom"/>
</dbReference>
<feature type="domain" description="Pyrrolo-quinoline quinone repeat" evidence="8">
    <location>
        <begin position="460"/>
        <end position="517"/>
    </location>
</feature>